<dbReference type="GO" id="GO:0006508">
    <property type="term" value="P:proteolysis"/>
    <property type="evidence" value="ECO:0007669"/>
    <property type="project" value="UniProtKB-KW"/>
</dbReference>
<protein>
    <submittedName>
        <fullName evidence="8">LD-carboxypeptidase</fullName>
    </submittedName>
</protein>
<dbReference type="InterPro" id="IPR029062">
    <property type="entry name" value="Class_I_gatase-like"/>
</dbReference>
<evidence type="ECO:0000313" key="8">
    <source>
        <dbReference type="EMBL" id="PZO88450.1"/>
    </source>
</evidence>
<dbReference type="Pfam" id="PF02016">
    <property type="entry name" value="Peptidase_S66"/>
    <property type="match status" value="1"/>
</dbReference>
<evidence type="ECO:0000313" key="9">
    <source>
        <dbReference type="Proteomes" id="UP000249066"/>
    </source>
</evidence>
<feature type="domain" description="LD-carboxypeptidase C-terminal" evidence="7">
    <location>
        <begin position="160"/>
        <end position="264"/>
    </location>
</feature>
<gene>
    <name evidence="8" type="ORF">DI623_12590</name>
</gene>
<evidence type="ECO:0000256" key="4">
    <source>
        <dbReference type="ARBA" id="ARBA00022801"/>
    </source>
</evidence>
<dbReference type="EMBL" id="QFNN01000090">
    <property type="protein sequence ID" value="PZO88450.1"/>
    <property type="molecule type" value="Genomic_DNA"/>
</dbReference>
<dbReference type="AlphaFoldDB" id="A0A2W5A1P7"/>
<dbReference type="Pfam" id="PF17676">
    <property type="entry name" value="Peptidase_S66C"/>
    <property type="match status" value="1"/>
</dbReference>
<dbReference type="InterPro" id="IPR003507">
    <property type="entry name" value="S66_fam"/>
</dbReference>
<keyword evidence="5" id="KW-0720">Serine protease</keyword>
<dbReference type="Gene3D" id="3.50.30.60">
    <property type="entry name" value="LD-carboxypeptidase A C-terminal domain-like"/>
    <property type="match status" value="1"/>
</dbReference>
<evidence type="ECO:0000256" key="3">
    <source>
        <dbReference type="ARBA" id="ARBA00022670"/>
    </source>
</evidence>
<dbReference type="Proteomes" id="UP000249066">
    <property type="component" value="Unassembled WGS sequence"/>
</dbReference>
<dbReference type="InterPro" id="IPR027478">
    <property type="entry name" value="LdcA_N"/>
</dbReference>
<accession>A0A2W5A1P7</accession>
<dbReference type="InterPro" id="IPR027461">
    <property type="entry name" value="Carboxypeptidase_A_C_sf"/>
</dbReference>
<evidence type="ECO:0000259" key="7">
    <source>
        <dbReference type="Pfam" id="PF17676"/>
    </source>
</evidence>
<keyword evidence="2 8" id="KW-0121">Carboxypeptidase</keyword>
<dbReference type="SUPFAM" id="SSF52317">
    <property type="entry name" value="Class I glutamine amidotransferase-like"/>
    <property type="match status" value="1"/>
</dbReference>
<dbReference type="Gene3D" id="3.40.50.10740">
    <property type="entry name" value="Class I glutamine amidotransferase-like"/>
    <property type="match status" value="1"/>
</dbReference>
<evidence type="ECO:0000256" key="5">
    <source>
        <dbReference type="ARBA" id="ARBA00022825"/>
    </source>
</evidence>
<proteinExistence type="inferred from homology"/>
<evidence type="ECO:0000259" key="6">
    <source>
        <dbReference type="Pfam" id="PF02016"/>
    </source>
</evidence>
<dbReference type="PANTHER" id="PTHR30237">
    <property type="entry name" value="MURAMOYLTETRAPEPTIDE CARBOXYPEPTIDASE"/>
    <property type="match status" value="1"/>
</dbReference>
<comment type="caution">
    <text evidence="8">The sequence shown here is derived from an EMBL/GenBank/DDBJ whole genome shotgun (WGS) entry which is preliminary data.</text>
</comment>
<evidence type="ECO:0000256" key="2">
    <source>
        <dbReference type="ARBA" id="ARBA00022645"/>
    </source>
</evidence>
<comment type="similarity">
    <text evidence="1">Belongs to the peptidase S66 family.</text>
</comment>
<feature type="domain" description="LD-carboxypeptidase N-terminal" evidence="6">
    <location>
        <begin position="3"/>
        <end position="118"/>
    </location>
</feature>
<dbReference type="SUPFAM" id="SSF141986">
    <property type="entry name" value="LD-carboxypeptidase A C-terminal domain-like"/>
    <property type="match status" value="1"/>
</dbReference>
<keyword evidence="3" id="KW-0645">Protease</keyword>
<keyword evidence="4" id="KW-0378">Hydrolase</keyword>
<dbReference type="InterPro" id="IPR040449">
    <property type="entry name" value="Peptidase_S66_N"/>
</dbReference>
<dbReference type="GO" id="GO:0004180">
    <property type="term" value="F:carboxypeptidase activity"/>
    <property type="evidence" value="ECO:0007669"/>
    <property type="project" value="UniProtKB-KW"/>
</dbReference>
<evidence type="ECO:0000256" key="1">
    <source>
        <dbReference type="ARBA" id="ARBA00010233"/>
    </source>
</evidence>
<reference evidence="8 9" key="1">
    <citation type="submission" date="2017-08" db="EMBL/GenBank/DDBJ databases">
        <title>Infants hospitalized years apart are colonized by the same room-sourced microbial strains.</title>
        <authorList>
            <person name="Brooks B."/>
            <person name="Olm M.R."/>
            <person name="Firek B.A."/>
            <person name="Baker R."/>
            <person name="Thomas B.C."/>
            <person name="Morowitz M.J."/>
            <person name="Banfield J.F."/>
        </authorList>
    </citation>
    <scope>NUCLEOTIDE SEQUENCE [LARGE SCALE GENOMIC DNA]</scope>
    <source>
        <strain evidence="8">S2_018_000_R2_101</strain>
    </source>
</reference>
<dbReference type="InterPro" id="IPR040921">
    <property type="entry name" value="Peptidase_S66C"/>
</dbReference>
<dbReference type="CDD" id="cd07025">
    <property type="entry name" value="Peptidase_S66"/>
    <property type="match status" value="1"/>
</dbReference>
<sequence>MRIGIVAPAGRIEPALAERLLALVGGRAELAIHPQCFRTHGHFAGSDEERAAALIAYANDPAIDAIWFARGGYGSARIVERVLPALGPAARAKQWLGYSDMGTLLGAFYGAGFRHVAHGPMPGDLKREGGEGAVLRAIDWLVDRDPAALEPSPGRRAAFNITILAHLIGTPWQPDLSGHVLMLEEVSEYHYAIDRAFAQITANANIRRVAGIRLGRCSLIPRNDVDFGMDEVAIAEHWCRVSGIPFLGRADIGHDADNRIVPFG</sequence>
<name>A0A2W5A1P7_9SPHN</name>
<organism evidence="8 9">
    <name type="scientific">Sphingomonas sanxanigenens</name>
    <dbReference type="NCBI Taxonomy" id="397260"/>
    <lineage>
        <taxon>Bacteria</taxon>
        <taxon>Pseudomonadati</taxon>
        <taxon>Pseudomonadota</taxon>
        <taxon>Alphaproteobacteria</taxon>
        <taxon>Sphingomonadales</taxon>
        <taxon>Sphingomonadaceae</taxon>
        <taxon>Sphingomonas</taxon>
    </lineage>
</organism>
<dbReference type="PANTHER" id="PTHR30237:SF2">
    <property type="entry name" value="MUREIN TETRAPEPTIDE CARBOXYPEPTIDASE"/>
    <property type="match status" value="1"/>
</dbReference>
<dbReference type="GO" id="GO:0008236">
    <property type="term" value="F:serine-type peptidase activity"/>
    <property type="evidence" value="ECO:0007669"/>
    <property type="project" value="UniProtKB-KW"/>
</dbReference>